<dbReference type="GO" id="GO:0004364">
    <property type="term" value="F:glutathione transferase activity"/>
    <property type="evidence" value="ECO:0007669"/>
    <property type="project" value="UniProtKB-EC"/>
</dbReference>
<dbReference type="EMBL" id="LNIX01000027">
    <property type="protein sequence ID" value="OXA42033.1"/>
    <property type="molecule type" value="Genomic_DNA"/>
</dbReference>
<dbReference type="CDD" id="cd03192">
    <property type="entry name" value="GST_C_Sigma_like"/>
    <property type="match status" value="1"/>
</dbReference>
<gene>
    <name evidence="6" type="ORF">Fcan01_23086</name>
</gene>
<dbReference type="AlphaFoldDB" id="A0A226DA50"/>
<dbReference type="PROSITE" id="PS50404">
    <property type="entry name" value="GST_NTER"/>
    <property type="match status" value="1"/>
</dbReference>
<organism evidence="6 7">
    <name type="scientific">Folsomia candida</name>
    <name type="common">Springtail</name>
    <dbReference type="NCBI Taxonomy" id="158441"/>
    <lineage>
        <taxon>Eukaryota</taxon>
        <taxon>Metazoa</taxon>
        <taxon>Ecdysozoa</taxon>
        <taxon>Arthropoda</taxon>
        <taxon>Hexapoda</taxon>
        <taxon>Collembola</taxon>
        <taxon>Entomobryomorpha</taxon>
        <taxon>Isotomoidea</taxon>
        <taxon>Isotomidae</taxon>
        <taxon>Proisotominae</taxon>
        <taxon>Folsomia</taxon>
    </lineage>
</organism>
<dbReference type="FunFam" id="1.20.1050.10:FF:000030">
    <property type="entry name" value="Glutathione S-transferase S1"/>
    <property type="match status" value="1"/>
</dbReference>
<sequence length="217" mass="24705">MSSSETYKMTYLSHRGMAEPIRLMFAYAGVKYTDERLTHESLPARKPELPWGTLPVLEVRPGKSETTFVLAQVAAIGRYLAKKFDLDAKTEEAAAKCDEYVDAVKDFGQEFVNWVKFSDEDAKAAQILEIREKHAPHYFAKFEAILSKNGAGWLVGNRMTWADIFAANHLYNWAKFLGDGNMDGFNRDFPNITKLTENVFAHEGIAKWIKERPDTPF</sequence>
<dbReference type="InterPro" id="IPR036282">
    <property type="entry name" value="Glutathione-S-Trfase_C_sf"/>
</dbReference>
<dbReference type="InterPro" id="IPR004046">
    <property type="entry name" value="GST_C"/>
</dbReference>
<dbReference type="PROSITE" id="PS50405">
    <property type="entry name" value="GST_CTER"/>
    <property type="match status" value="1"/>
</dbReference>
<reference evidence="6 7" key="1">
    <citation type="submission" date="2015-12" db="EMBL/GenBank/DDBJ databases">
        <title>The genome of Folsomia candida.</title>
        <authorList>
            <person name="Faddeeva A."/>
            <person name="Derks M.F."/>
            <person name="Anvar Y."/>
            <person name="Smit S."/>
            <person name="Van Straalen N."/>
            <person name="Roelofs D."/>
        </authorList>
    </citation>
    <scope>NUCLEOTIDE SEQUENCE [LARGE SCALE GENOMIC DNA]</scope>
    <source>
        <strain evidence="6 7">VU population</strain>
        <tissue evidence="6">Whole body</tissue>
    </source>
</reference>
<evidence type="ECO:0000313" key="7">
    <source>
        <dbReference type="Proteomes" id="UP000198287"/>
    </source>
</evidence>
<evidence type="ECO:0000259" key="5">
    <source>
        <dbReference type="PROSITE" id="PS50405"/>
    </source>
</evidence>
<comment type="catalytic activity">
    <reaction evidence="3">
        <text>RX + glutathione = an S-substituted glutathione + a halide anion + H(+)</text>
        <dbReference type="Rhea" id="RHEA:16437"/>
        <dbReference type="ChEBI" id="CHEBI:15378"/>
        <dbReference type="ChEBI" id="CHEBI:16042"/>
        <dbReference type="ChEBI" id="CHEBI:17792"/>
        <dbReference type="ChEBI" id="CHEBI:57925"/>
        <dbReference type="ChEBI" id="CHEBI:90779"/>
        <dbReference type="EC" id="2.5.1.18"/>
    </reaction>
</comment>
<dbReference type="InterPro" id="IPR040079">
    <property type="entry name" value="Glutathione_S-Trfase"/>
</dbReference>
<dbReference type="InterPro" id="IPR004045">
    <property type="entry name" value="Glutathione_S-Trfase_N"/>
</dbReference>
<dbReference type="PANTHER" id="PTHR11571">
    <property type="entry name" value="GLUTATHIONE S-TRANSFERASE"/>
    <property type="match status" value="1"/>
</dbReference>
<dbReference type="OMA" id="EWIATRG"/>
<dbReference type="EC" id="2.5.1.18" evidence="1"/>
<keyword evidence="6" id="KW-0808">Transferase</keyword>
<dbReference type="OrthoDB" id="414243at2759"/>
<comment type="caution">
    <text evidence="6">The sequence shown here is derived from an EMBL/GenBank/DDBJ whole genome shotgun (WGS) entry which is preliminary data.</text>
</comment>
<proteinExistence type="inferred from homology"/>
<dbReference type="SFLD" id="SFLDG00363">
    <property type="entry name" value="AMPS_(cytGST):_Alpha-__Mu-__Pi"/>
    <property type="match status" value="1"/>
</dbReference>
<dbReference type="GO" id="GO:0006749">
    <property type="term" value="P:glutathione metabolic process"/>
    <property type="evidence" value="ECO:0007669"/>
    <property type="project" value="TreeGrafter"/>
</dbReference>
<evidence type="ECO:0000256" key="3">
    <source>
        <dbReference type="ARBA" id="ARBA00047960"/>
    </source>
</evidence>
<dbReference type="SFLD" id="SFLDS00019">
    <property type="entry name" value="Glutathione_Transferase_(cytos"/>
    <property type="match status" value="1"/>
</dbReference>
<feature type="domain" description="GST N-terminal" evidence="4">
    <location>
        <begin position="5"/>
        <end position="88"/>
    </location>
</feature>
<evidence type="ECO:0000313" key="6">
    <source>
        <dbReference type="EMBL" id="OXA42033.1"/>
    </source>
</evidence>
<dbReference type="PANTHER" id="PTHR11571:SF260">
    <property type="entry name" value="GLUTATHIONE S-TRANSFERASE"/>
    <property type="match status" value="1"/>
</dbReference>
<accession>A0A226DA50</accession>
<protein>
    <recommendedName>
        <fullName evidence="1">glutathione transferase</fullName>
        <ecNumber evidence="1">2.5.1.18</ecNumber>
    </recommendedName>
</protein>
<evidence type="ECO:0000256" key="2">
    <source>
        <dbReference type="ARBA" id="ARBA00038317"/>
    </source>
</evidence>
<keyword evidence="7" id="KW-1185">Reference proteome</keyword>
<feature type="domain" description="GST C-terminal" evidence="5">
    <location>
        <begin position="90"/>
        <end position="217"/>
    </location>
</feature>
<dbReference type="InterPro" id="IPR036249">
    <property type="entry name" value="Thioredoxin-like_sf"/>
</dbReference>
<comment type="similarity">
    <text evidence="2">Belongs to the GST superfamily. Sigma family.</text>
</comment>
<dbReference type="CDD" id="cd03039">
    <property type="entry name" value="GST_N_Sigma_like"/>
    <property type="match status" value="1"/>
</dbReference>
<dbReference type="Proteomes" id="UP000198287">
    <property type="component" value="Unassembled WGS sequence"/>
</dbReference>
<evidence type="ECO:0000256" key="1">
    <source>
        <dbReference type="ARBA" id="ARBA00012452"/>
    </source>
</evidence>
<dbReference type="InterPro" id="IPR050213">
    <property type="entry name" value="GST_superfamily"/>
</dbReference>
<dbReference type="SUPFAM" id="SSF52833">
    <property type="entry name" value="Thioredoxin-like"/>
    <property type="match status" value="1"/>
</dbReference>
<dbReference type="SFLD" id="SFLDG01205">
    <property type="entry name" value="AMPS.1"/>
    <property type="match status" value="1"/>
</dbReference>
<dbReference type="Gene3D" id="1.20.1050.10">
    <property type="match status" value="1"/>
</dbReference>
<dbReference type="STRING" id="158441.A0A226DA50"/>
<dbReference type="Pfam" id="PF14497">
    <property type="entry name" value="GST_C_3"/>
    <property type="match status" value="1"/>
</dbReference>
<dbReference type="SUPFAM" id="SSF47616">
    <property type="entry name" value="GST C-terminal domain-like"/>
    <property type="match status" value="1"/>
</dbReference>
<dbReference type="Gene3D" id="3.40.30.10">
    <property type="entry name" value="Glutaredoxin"/>
    <property type="match status" value="1"/>
</dbReference>
<dbReference type="InterPro" id="IPR010987">
    <property type="entry name" value="Glutathione-S-Trfase_C-like"/>
</dbReference>
<evidence type="ECO:0000259" key="4">
    <source>
        <dbReference type="PROSITE" id="PS50404"/>
    </source>
</evidence>
<name>A0A226DA50_FOLCA</name>